<dbReference type="InterPro" id="IPR005288">
    <property type="entry name" value="NadB"/>
</dbReference>
<dbReference type="GO" id="GO:0008734">
    <property type="term" value="F:L-aspartate oxidase activity"/>
    <property type="evidence" value="ECO:0007669"/>
    <property type="project" value="InterPro"/>
</dbReference>
<evidence type="ECO:0000313" key="2">
    <source>
        <dbReference type="Proteomes" id="UP000287394"/>
    </source>
</evidence>
<gene>
    <name evidence="1" type="ORF">CCAX7_65860</name>
</gene>
<dbReference type="AlphaFoldDB" id="A0A402CR80"/>
<dbReference type="SUPFAM" id="SSF51905">
    <property type="entry name" value="FAD/NAD(P)-binding domain"/>
    <property type="match status" value="1"/>
</dbReference>
<dbReference type="InterPro" id="IPR036188">
    <property type="entry name" value="FAD/NAD-bd_sf"/>
</dbReference>
<dbReference type="GO" id="GO:0009435">
    <property type="term" value="P:NAD+ biosynthetic process"/>
    <property type="evidence" value="ECO:0007669"/>
    <property type="project" value="InterPro"/>
</dbReference>
<dbReference type="PANTHER" id="PTHR42716">
    <property type="entry name" value="L-ASPARTATE OXIDASE"/>
    <property type="match status" value="1"/>
</dbReference>
<evidence type="ECO:0000313" key="1">
    <source>
        <dbReference type="EMBL" id="BDI34535.1"/>
    </source>
</evidence>
<name>A0A402CR80_9BACT</name>
<dbReference type="Proteomes" id="UP000287394">
    <property type="component" value="Chromosome"/>
</dbReference>
<accession>A0A402CR80</accession>
<dbReference type="PANTHER" id="PTHR42716:SF1">
    <property type="entry name" value="SLL0471 PROTEIN"/>
    <property type="match status" value="1"/>
</dbReference>
<protein>
    <submittedName>
        <fullName evidence="1">FAD-dependent oxidoreductase</fullName>
    </submittedName>
</protein>
<sequence>MPRPSFSWRLCAAACFLISPAIAHAAPRVALDPERLCLSPVGRFPTDVPTCQALIVGGGLGGSAAAEDLARRGISVILVELTSHLGGQLTTQGVSTPDENRFIDQIPGPGTPHYRALRRQVWDHYAQLSGIQAPRQKNVGQCWVGTTSGEPNVWEAALWDRLKPWMGPSGIRRVLLRHQLVAVQRYPGNGKVSYLDFVNLDTGKIIRIGAQYVLDAGELGDVLNLSGAPWTLGQEAQGAYHEPDAPSQAHPDWIQSFTYSFDVRWNPDAVLPTASKPDEYEYFKSLGEYSLIYKYPEPRGPVPYKVFEKAPGAAGPFWTYRRLVAASSFDRNPQYAQDIALINWSGNDFHLESFIGKAPQEQLRILIRAKAFAQGFLYWLQTECPRDDGGTGYPEMQAAGDVLGGDGFGVLPYIRESRRLLSEYVIRENDMLPTEENPDAAAGTEFFDSVGIGLYAIDIHPSRNEPPLLKSALPYEIPLGAFIARSGPSNVLPASKNIGASRLAAASLRVHPQAWLIGEIAGRLAAFCLEHHVEPHQVRADPALLSAFQSELAADGIPNRWSDVPAFGR</sequence>
<dbReference type="RefSeq" id="WP_165863971.1">
    <property type="nucleotide sequence ID" value="NZ_AP025739.1"/>
</dbReference>
<keyword evidence="2" id="KW-1185">Reference proteome</keyword>
<proteinExistence type="predicted"/>
<organism evidence="1 2">
    <name type="scientific">Capsulimonas corticalis</name>
    <dbReference type="NCBI Taxonomy" id="2219043"/>
    <lineage>
        <taxon>Bacteria</taxon>
        <taxon>Bacillati</taxon>
        <taxon>Armatimonadota</taxon>
        <taxon>Armatimonadia</taxon>
        <taxon>Capsulimonadales</taxon>
        <taxon>Capsulimonadaceae</taxon>
        <taxon>Capsulimonas</taxon>
    </lineage>
</organism>
<dbReference type="Gene3D" id="3.40.50.720">
    <property type="entry name" value="NAD(P)-binding Rossmann-like Domain"/>
    <property type="match status" value="1"/>
</dbReference>
<dbReference type="EMBL" id="AP025739">
    <property type="protein sequence ID" value="BDI34535.1"/>
    <property type="molecule type" value="Genomic_DNA"/>
</dbReference>
<reference evidence="1 2" key="1">
    <citation type="journal article" date="2019" name="Int. J. Syst. Evol. Microbiol.">
        <title>Capsulimonas corticalis gen. nov., sp. nov., an aerobic capsulated bacterium, of a novel bacterial order, Capsulimonadales ord. nov., of the class Armatimonadia of the phylum Armatimonadetes.</title>
        <authorList>
            <person name="Li J."/>
            <person name="Kudo C."/>
            <person name="Tonouchi A."/>
        </authorList>
    </citation>
    <scope>NUCLEOTIDE SEQUENCE [LARGE SCALE GENOMIC DNA]</scope>
    <source>
        <strain evidence="1 2">AX-7</strain>
    </source>
</reference>
<dbReference type="Pfam" id="PF12831">
    <property type="entry name" value="FAD_oxidored"/>
    <property type="match status" value="1"/>
</dbReference>
<dbReference type="KEGG" id="ccot:CCAX7_65860"/>